<dbReference type="InterPro" id="IPR012674">
    <property type="entry name" value="Calycin"/>
</dbReference>
<sequence length="193" mass="22194">MLLAVAVLCSIVLWTHSYNSTDILPQPDFELEQFAGEWYRVGLAYDHPFVIKYKKNFLLSRGNLIPNEDGGANLTMWSMNSQKTCDVSFYVYEKTELPGAFTYFSQRHKIEKDITVVETNYTDYGVVLKYKNINKEYTQLALYGRKPEVRPEVVEKFRSFALSIGFPEEAIITPTILDPCPLPEPSNMTELLD</sequence>
<evidence type="ECO:0000256" key="1">
    <source>
        <dbReference type="ARBA" id="ARBA00006889"/>
    </source>
</evidence>
<dbReference type="RefSeq" id="XP_017307845.1">
    <property type="nucleotide sequence ID" value="XM_017452356.3"/>
</dbReference>
<dbReference type="InterPro" id="IPR000566">
    <property type="entry name" value="Lipocln_cytosolic_FA-bd_dom"/>
</dbReference>
<dbReference type="KEGG" id="ipu:108255954"/>
<feature type="domain" description="Lipocalin/cytosolic fatty-acid binding" evidence="4">
    <location>
        <begin position="35"/>
        <end position="175"/>
    </location>
</feature>
<dbReference type="Gene3D" id="2.40.128.20">
    <property type="match status" value="1"/>
</dbReference>
<evidence type="ECO:0000256" key="2">
    <source>
        <dbReference type="RuleBase" id="RU003695"/>
    </source>
</evidence>
<dbReference type="OrthoDB" id="9627583at2759"/>
<dbReference type="PANTHER" id="PTHR11430">
    <property type="entry name" value="LIPOCALIN"/>
    <property type="match status" value="1"/>
</dbReference>
<organism evidence="5 6">
    <name type="scientific">Ictalurus punctatus</name>
    <name type="common">Channel catfish</name>
    <name type="synonym">Silurus punctatus</name>
    <dbReference type="NCBI Taxonomy" id="7998"/>
    <lineage>
        <taxon>Eukaryota</taxon>
        <taxon>Metazoa</taxon>
        <taxon>Chordata</taxon>
        <taxon>Craniata</taxon>
        <taxon>Vertebrata</taxon>
        <taxon>Euteleostomi</taxon>
        <taxon>Actinopterygii</taxon>
        <taxon>Neopterygii</taxon>
        <taxon>Teleostei</taxon>
        <taxon>Ostariophysi</taxon>
        <taxon>Siluriformes</taxon>
        <taxon>Ictaluridae</taxon>
        <taxon>Ictalurus</taxon>
    </lineage>
</organism>
<dbReference type="AlphaFoldDB" id="A0A2D0PRY8"/>
<dbReference type="PRINTS" id="PR01254">
    <property type="entry name" value="PGNDSYNTHASE"/>
</dbReference>
<dbReference type="GeneID" id="108255954"/>
<evidence type="ECO:0000259" key="4">
    <source>
        <dbReference type="Pfam" id="PF00061"/>
    </source>
</evidence>
<feature type="chain" id="PRO_5013062044" evidence="3">
    <location>
        <begin position="18"/>
        <end position="193"/>
    </location>
</feature>
<dbReference type="Proteomes" id="UP000221080">
    <property type="component" value="Chromosome 22"/>
</dbReference>
<protein>
    <submittedName>
        <fullName evidence="6">Lipocalin-15 isoform X1</fullName>
    </submittedName>
</protein>
<dbReference type="CTD" id="389812"/>
<dbReference type="Pfam" id="PF00061">
    <property type="entry name" value="Lipocalin"/>
    <property type="match status" value="1"/>
</dbReference>
<name>A0A2D0PRY8_ICTPU</name>
<dbReference type="SUPFAM" id="SSF50814">
    <property type="entry name" value="Lipocalins"/>
    <property type="match status" value="1"/>
</dbReference>
<dbReference type="PANTHER" id="PTHR11430:SF63">
    <property type="entry name" value="LOC555483 PROTEIN-RELATED"/>
    <property type="match status" value="1"/>
</dbReference>
<comment type="similarity">
    <text evidence="1 2">Belongs to the calycin superfamily. Lipocalin family.</text>
</comment>
<feature type="signal peptide" evidence="3">
    <location>
        <begin position="1"/>
        <end position="17"/>
    </location>
</feature>
<keyword evidence="5" id="KW-1185">Reference proteome</keyword>
<dbReference type="GO" id="GO:0036094">
    <property type="term" value="F:small molecule binding"/>
    <property type="evidence" value="ECO:0007669"/>
    <property type="project" value="InterPro"/>
</dbReference>
<keyword evidence="3" id="KW-0732">Signal</keyword>
<evidence type="ECO:0000313" key="5">
    <source>
        <dbReference type="Proteomes" id="UP000221080"/>
    </source>
</evidence>
<reference evidence="5" key="1">
    <citation type="journal article" date="2016" name="Nat. Commun.">
        <title>The channel catfish genome sequence provides insights into the evolution of scale formation in teleosts.</title>
        <authorList>
            <person name="Liu Z."/>
            <person name="Liu S."/>
            <person name="Yao J."/>
            <person name="Bao L."/>
            <person name="Zhang J."/>
            <person name="Li Y."/>
            <person name="Jiang C."/>
            <person name="Sun L."/>
            <person name="Wang R."/>
            <person name="Zhang Y."/>
            <person name="Zhou T."/>
            <person name="Zeng Q."/>
            <person name="Fu Q."/>
            <person name="Gao S."/>
            <person name="Li N."/>
            <person name="Koren S."/>
            <person name="Jiang Y."/>
            <person name="Zimin A."/>
            <person name="Xu P."/>
            <person name="Phillippy A.M."/>
            <person name="Geng X."/>
            <person name="Song L."/>
            <person name="Sun F."/>
            <person name="Li C."/>
            <person name="Wang X."/>
            <person name="Chen A."/>
            <person name="Jin Y."/>
            <person name="Yuan Z."/>
            <person name="Yang Y."/>
            <person name="Tan S."/>
            <person name="Peatman E."/>
            <person name="Lu J."/>
            <person name="Qin Z."/>
            <person name="Dunham R."/>
            <person name="Li Z."/>
            <person name="Sonstegard T."/>
            <person name="Feng J."/>
            <person name="Danzmann R.G."/>
            <person name="Schroeder S."/>
            <person name="Scheffler B."/>
            <person name="Duke M.V."/>
            <person name="Ballard L."/>
            <person name="Kucuktas H."/>
            <person name="Kaltenboeck L."/>
            <person name="Liu H."/>
            <person name="Armbruster J."/>
            <person name="Xie Y."/>
            <person name="Kirby M.L."/>
            <person name="Tian Y."/>
            <person name="Flanagan M.E."/>
            <person name="Mu W."/>
            <person name="Waldbieser G.C."/>
        </authorList>
    </citation>
    <scope>NUCLEOTIDE SEQUENCE [LARGE SCALE GENOMIC DNA]</scope>
    <source>
        <strain evidence="5">SDA103</strain>
    </source>
</reference>
<reference evidence="6" key="2">
    <citation type="submission" date="2025-08" db="UniProtKB">
        <authorList>
            <consortium name="RefSeq"/>
        </authorList>
    </citation>
    <scope>IDENTIFICATION</scope>
    <source>
        <tissue evidence="6">Blood</tissue>
    </source>
</reference>
<evidence type="ECO:0000313" key="6">
    <source>
        <dbReference type="RefSeq" id="XP_017307845.1"/>
    </source>
</evidence>
<evidence type="ECO:0000256" key="3">
    <source>
        <dbReference type="SAM" id="SignalP"/>
    </source>
</evidence>
<accession>A0A2D0PRY8</accession>
<dbReference type="InterPro" id="IPR002345">
    <property type="entry name" value="Lipocalin"/>
</dbReference>
<dbReference type="InterPro" id="IPR022272">
    <property type="entry name" value="Lipocalin_CS"/>
</dbReference>
<dbReference type="PRINTS" id="PR00179">
    <property type="entry name" value="LIPOCALIN"/>
</dbReference>
<dbReference type="PROSITE" id="PS00213">
    <property type="entry name" value="LIPOCALIN"/>
    <property type="match status" value="1"/>
</dbReference>
<gene>
    <name evidence="6" type="primary">lcn15</name>
</gene>
<proteinExistence type="inferred from homology"/>